<name>A0A3F3GYB9_9LACO</name>
<accession>A0A3F3GYB9</accession>
<sequence length="50" mass="5536">MVLVADDVDDGAIELLEFELVLSLLILLVVDDTAEEVETELDEVIDSFEV</sequence>
<proteinExistence type="predicted"/>
<dbReference type="EMBL" id="DF968080">
    <property type="protein sequence ID" value="GAP04081.1"/>
    <property type="molecule type" value="Genomic_DNA"/>
</dbReference>
<dbReference type="Proteomes" id="UP000064514">
    <property type="component" value="Unassembled WGS sequence"/>
</dbReference>
<organism evidence="1">
    <name type="scientific">Fructobacillus tropaeoli</name>
    <dbReference type="NCBI Taxonomy" id="709323"/>
    <lineage>
        <taxon>Bacteria</taxon>
        <taxon>Bacillati</taxon>
        <taxon>Bacillota</taxon>
        <taxon>Bacilli</taxon>
        <taxon>Lactobacillales</taxon>
        <taxon>Lactobacillaceae</taxon>
        <taxon>Fructobacillus</taxon>
    </lineage>
</organism>
<protein>
    <submittedName>
        <fullName evidence="1">Uncharacterized protein</fullName>
    </submittedName>
</protein>
<gene>
    <name evidence="1" type="ORF">FTRO_0030210</name>
</gene>
<evidence type="ECO:0000313" key="1">
    <source>
        <dbReference type="EMBL" id="GAP04081.1"/>
    </source>
</evidence>
<reference evidence="1" key="1">
    <citation type="journal article" date="2015" name="BMC Genomics">
        <title>Comparative genomics of Fructobacillus spp. and Leuconostoc spp. reveals niche-specific evolution of Fructobacillus spp.</title>
        <authorList>
            <person name="Endo A."/>
            <person name="Tanizawa Y."/>
            <person name="Tanaka N."/>
            <person name="Maeno S."/>
            <person name="Kumar H."/>
            <person name="Shiwa Y."/>
            <person name="Okada S."/>
            <person name="Yoshikawa H."/>
            <person name="Dicks L."/>
            <person name="Nakagawa J."/>
            <person name="Arita M."/>
        </authorList>
    </citation>
    <scope>NUCLEOTIDE SEQUENCE [LARGE SCALE GENOMIC DNA]</scope>
    <source>
        <strain evidence="1">F214-1</strain>
    </source>
</reference>
<dbReference type="AlphaFoldDB" id="A0A3F3GYB9"/>